<dbReference type="Proteomes" id="UP000199502">
    <property type="component" value="Unassembled WGS sequence"/>
</dbReference>
<feature type="transmembrane region" description="Helical" evidence="1">
    <location>
        <begin position="288"/>
        <end position="309"/>
    </location>
</feature>
<feature type="transmembrane region" description="Helical" evidence="1">
    <location>
        <begin position="6"/>
        <end position="22"/>
    </location>
</feature>
<dbReference type="EMBL" id="FMVT01000005">
    <property type="protein sequence ID" value="SCY53738.1"/>
    <property type="molecule type" value="Genomic_DNA"/>
</dbReference>
<accession>A0A1G5GSW5</accession>
<feature type="transmembrane region" description="Helical" evidence="1">
    <location>
        <begin position="153"/>
        <end position="171"/>
    </location>
</feature>
<feature type="transmembrane region" description="Helical" evidence="1">
    <location>
        <begin position="239"/>
        <end position="268"/>
    </location>
</feature>
<proteinExistence type="predicted"/>
<dbReference type="STRING" id="336292.SAMN05660710_01882"/>
<name>A0A1G5GSW5_9RHOB</name>
<keyword evidence="1" id="KW-0472">Membrane</keyword>
<dbReference type="AlphaFoldDB" id="A0A1G5GSW5"/>
<dbReference type="RefSeq" id="WP_090742941.1">
    <property type="nucleotide sequence ID" value="NZ_FMVT01000005.1"/>
</dbReference>
<keyword evidence="3" id="KW-1185">Reference proteome</keyword>
<feature type="transmembrane region" description="Helical" evidence="1">
    <location>
        <begin position="124"/>
        <end position="146"/>
    </location>
</feature>
<feature type="transmembrane region" description="Helical" evidence="1">
    <location>
        <begin position="85"/>
        <end position="104"/>
    </location>
</feature>
<keyword evidence="1" id="KW-0812">Transmembrane</keyword>
<feature type="transmembrane region" description="Helical" evidence="1">
    <location>
        <begin position="209"/>
        <end position="227"/>
    </location>
</feature>
<protein>
    <recommendedName>
        <fullName evidence="4">O-antigen ligase like membrane protein</fullName>
    </recommendedName>
</protein>
<feature type="transmembrane region" description="Helical" evidence="1">
    <location>
        <begin position="365"/>
        <end position="392"/>
    </location>
</feature>
<evidence type="ECO:0000313" key="2">
    <source>
        <dbReference type="EMBL" id="SCY53738.1"/>
    </source>
</evidence>
<gene>
    <name evidence="2" type="ORF">SAMN05660710_01882</name>
</gene>
<evidence type="ECO:0008006" key="4">
    <source>
        <dbReference type="Google" id="ProtNLM"/>
    </source>
</evidence>
<sequence length="468" mass="51440">MGNTLSTLALLVWPVVVALLFSRLDYRRAAIWSLVAGYLLLPPVVTVKAPILPGLGKDHINVMAALVGVVVMRATAPMPWLRMEGWIKLLLAIAVITPFITVATNGAPIVEGVSFRPGLSMIDALYALFYTLLDLVPFLIGYMILSSTDSVRLYMRTLVLATLAYSLPMLLEVRLSPQLNVWIYGFFAHDFSQSMRYGGFRPMVFLEHGLWVALFTVTGVLSAAVAYKEADGPRRLRAMWVLLYLLVVLVMCKSAASLMYGVMLVPVILMMGVRWQMRLAGIVTTLVLLYPFAMWAGLVPVTAISDYIIGLDAERGQSLLFRFENELVLLERASQKFLAGWGSWNRHHVVDPFDGRIRTITDGQWIIYVSTGGFLTYIAMFGLLCGSVIRVWRHTVVTGHFDRWTVGMTLIVAANLVDLIPNATLTPVTWLAAGALAGLAARGVTVDAAAPQPAGRPAPMATFRPIIG</sequence>
<feature type="transmembrane region" description="Helical" evidence="1">
    <location>
        <begin position="29"/>
        <end position="47"/>
    </location>
</feature>
<evidence type="ECO:0000256" key="1">
    <source>
        <dbReference type="SAM" id="Phobius"/>
    </source>
</evidence>
<organism evidence="2 3">
    <name type="scientific">Paracoccus tibetensis</name>
    <dbReference type="NCBI Taxonomy" id="336292"/>
    <lineage>
        <taxon>Bacteria</taxon>
        <taxon>Pseudomonadati</taxon>
        <taxon>Pseudomonadota</taxon>
        <taxon>Alphaproteobacteria</taxon>
        <taxon>Rhodobacterales</taxon>
        <taxon>Paracoccaceae</taxon>
        <taxon>Paracoccus</taxon>
    </lineage>
</organism>
<reference evidence="2 3" key="1">
    <citation type="submission" date="2016-10" db="EMBL/GenBank/DDBJ databases">
        <authorList>
            <person name="de Groot N.N."/>
        </authorList>
    </citation>
    <scope>NUCLEOTIDE SEQUENCE [LARGE SCALE GENOMIC DNA]</scope>
    <source>
        <strain evidence="2 3">CGMCC 1.8925</strain>
    </source>
</reference>
<feature type="transmembrane region" description="Helical" evidence="1">
    <location>
        <begin position="59"/>
        <end position="76"/>
    </location>
</feature>
<evidence type="ECO:0000313" key="3">
    <source>
        <dbReference type="Proteomes" id="UP000199502"/>
    </source>
</evidence>
<keyword evidence="1" id="KW-1133">Transmembrane helix</keyword>
<dbReference type="OrthoDB" id="7595044at2"/>